<dbReference type="RefSeq" id="WP_315956268.1">
    <property type="nucleotide sequence ID" value="NZ_JAWCUD010000027.1"/>
</dbReference>
<keyword evidence="2" id="KW-1185">Reference proteome</keyword>
<evidence type="ECO:0000313" key="1">
    <source>
        <dbReference type="EMBL" id="MDU0206476.1"/>
    </source>
</evidence>
<dbReference type="Proteomes" id="UP001260980">
    <property type="component" value="Unassembled WGS sequence"/>
</dbReference>
<reference evidence="1 2" key="1">
    <citation type="submission" date="2023-10" db="EMBL/GenBank/DDBJ databases">
        <title>Paenibacillus strain PFR10 Genome sequencing and assembly.</title>
        <authorList>
            <person name="Kim I."/>
        </authorList>
    </citation>
    <scope>NUCLEOTIDE SEQUENCE [LARGE SCALE GENOMIC DNA]</scope>
    <source>
        <strain evidence="1 2">PFR10</strain>
    </source>
</reference>
<organism evidence="1 2">
    <name type="scientific">Paenibacillus violae</name>
    <dbReference type="NCBI Taxonomy" id="3077234"/>
    <lineage>
        <taxon>Bacteria</taxon>
        <taxon>Bacillati</taxon>
        <taxon>Bacillota</taxon>
        <taxon>Bacilli</taxon>
        <taxon>Bacillales</taxon>
        <taxon>Paenibacillaceae</taxon>
        <taxon>Paenibacillus</taxon>
    </lineage>
</organism>
<proteinExistence type="predicted"/>
<sequence length="80" mass="9621">MSTKLVPLRVPSGWKVRFNEFTETDSDSFANDDYEHLWEFKEDILQLEYEEKRTLDLGWYPEFNPEGKYKLLLIDSTNKI</sequence>
<accession>A0ABU3RQT0</accession>
<evidence type="ECO:0000313" key="2">
    <source>
        <dbReference type="Proteomes" id="UP001260980"/>
    </source>
</evidence>
<name>A0ABU3RQT0_9BACL</name>
<gene>
    <name evidence="1" type="ORF">RQP52_36055</name>
</gene>
<protein>
    <submittedName>
        <fullName evidence="1">Uncharacterized protein</fullName>
    </submittedName>
</protein>
<dbReference type="EMBL" id="JAWCUD010000027">
    <property type="protein sequence ID" value="MDU0206476.1"/>
    <property type="molecule type" value="Genomic_DNA"/>
</dbReference>
<comment type="caution">
    <text evidence="1">The sequence shown here is derived from an EMBL/GenBank/DDBJ whole genome shotgun (WGS) entry which is preliminary data.</text>
</comment>